<dbReference type="GO" id="GO:0009897">
    <property type="term" value="C:external side of plasma membrane"/>
    <property type="evidence" value="ECO:0007669"/>
    <property type="project" value="TreeGrafter"/>
</dbReference>
<dbReference type="EMBL" id="JAKZEL010000009">
    <property type="protein sequence ID" value="KAI4540721.1"/>
    <property type="molecule type" value="Genomic_DNA"/>
</dbReference>
<evidence type="ECO:0000256" key="1">
    <source>
        <dbReference type="ARBA" id="ARBA00023157"/>
    </source>
</evidence>
<dbReference type="InterPro" id="IPR002870">
    <property type="entry name" value="Peptidase_M12B_N"/>
</dbReference>
<protein>
    <recommendedName>
        <fullName evidence="2">Peptidase M12B propeptide domain-containing protein</fullName>
    </recommendedName>
</protein>
<keyword evidence="1" id="KW-1015">Disulfide bond</keyword>
<evidence type="ECO:0000313" key="3">
    <source>
        <dbReference type="EMBL" id="KAI4540721.1"/>
    </source>
</evidence>
<name>A0AAD4U929_OVIAM</name>
<feature type="domain" description="Peptidase M12B propeptide" evidence="2">
    <location>
        <begin position="25"/>
        <end position="81"/>
    </location>
</feature>
<dbReference type="GO" id="GO:0008584">
    <property type="term" value="P:male gonad development"/>
    <property type="evidence" value="ECO:0007669"/>
    <property type="project" value="TreeGrafter"/>
</dbReference>
<dbReference type="PANTHER" id="PTHR11905">
    <property type="entry name" value="ADAM A DISINTEGRIN AND METALLOPROTEASE DOMAIN"/>
    <property type="match status" value="1"/>
</dbReference>
<dbReference type="Proteomes" id="UP001214576">
    <property type="component" value="Unassembled WGS sequence"/>
</dbReference>
<proteinExistence type="predicted"/>
<dbReference type="AlphaFoldDB" id="A0AAD4U929"/>
<evidence type="ECO:0000313" key="4">
    <source>
        <dbReference type="Proteomes" id="UP001214576"/>
    </source>
</evidence>
<sequence length="182" mass="20551">MLGGFSLCGGTEEGKVSHRVSGIERQGQLSYKIRFSGQRHVVHLRVKKNLLPRHFPVITDNDQGAMQENYPYIPRDCYYFSYLEGVPGSMGTLDTCHGGLRGMLQLDDFTYEIKPLEASSKFEHLISQLVTQKTAAEDEKSRRCGDKIIDNFEECDCGTLKDCTVIGVLYYVKDILKGETEE</sequence>
<organism evidence="3 4">
    <name type="scientific">Ovis ammon polii</name>
    <dbReference type="NCBI Taxonomy" id="230172"/>
    <lineage>
        <taxon>Eukaryota</taxon>
        <taxon>Metazoa</taxon>
        <taxon>Chordata</taxon>
        <taxon>Craniata</taxon>
        <taxon>Vertebrata</taxon>
        <taxon>Euteleostomi</taxon>
        <taxon>Mammalia</taxon>
        <taxon>Eutheria</taxon>
        <taxon>Laurasiatheria</taxon>
        <taxon>Artiodactyla</taxon>
        <taxon>Ruminantia</taxon>
        <taxon>Pecora</taxon>
        <taxon>Bovidae</taxon>
        <taxon>Caprinae</taxon>
        <taxon>Ovis</taxon>
    </lineage>
</organism>
<dbReference type="PANTHER" id="PTHR11905:SF167">
    <property type="entry name" value="A DISINTEGRIN AND METALLOPEPTIDASE DOMAIN 4-RELATED"/>
    <property type="match status" value="1"/>
</dbReference>
<dbReference type="Pfam" id="PF01562">
    <property type="entry name" value="Pep_M12B_propep"/>
    <property type="match status" value="1"/>
</dbReference>
<accession>A0AAD4U929</accession>
<comment type="caution">
    <text evidence="3">The sequence shown here is derived from an EMBL/GenBank/DDBJ whole genome shotgun (WGS) entry which is preliminary data.</text>
</comment>
<gene>
    <name evidence="3" type="ORF">MG293_009762</name>
</gene>
<evidence type="ECO:0000259" key="2">
    <source>
        <dbReference type="Pfam" id="PF01562"/>
    </source>
</evidence>
<reference evidence="3" key="1">
    <citation type="submission" date="2022-03" db="EMBL/GenBank/DDBJ databases">
        <title>Genomic analyses of argali, domestic sheep and their hybrids provide insights into chromosomal evolution, heterosis and genetic basis of agronomic traits.</title>
        <authorList>
            <person name="Li M."/>
        </authorList>
    </citation>
    <scope>NUCLEOTIDE SEQUENCE</scope>
    <source>
        <strain evidence="3">CAU-MHL-2022a</strain>
        <tissue evidence="3">Skin</tissue>
    </source>
</reference>
<dbReference type="GO" id="GO:1990913">
    <property type="term" value="C:sperm head plasma membrane"/>
    <property type="evidence" value="ECO:0007669"/>
    <property type="project" value="TreeGrafter"/>
</dbReference>
<keyword evidence="4" id="KW-1185">Reference proteome</keyword>